<proteinExistence type="predicted"/>
<organism evidence="1 2">
    <name type="scientific">Sphingomonas aurantiaca</name>
    <dbReference type="NCBI Taxonomy" id="185949"/>
    <lineage>
        <taxon>Bacteria</taxon>
        <taxon>Pseudomonadati</taxon>
        <taxon>Pseudomonadota</taxon>
        <taxon>Alphaproteobacteria</taxon>
        <taxon>Sphingomonadales</taxon>
        <taxon>Sphingomonadaceae</taxon>
        <taxon>Sphingomonas</taxon>
    </lineage>
</organism>
<sequence length="221" mass="25111">MVHDTDKLTQLIEQALVLADDNELDLVSIKLDEALNELITYRIEPGSLSSINSLISDFPTAVALQTRSGDNVVSLRSPASLERLMSDHIDLDIRRKSLIQLVRGPQNVIEAQRQLTEFGKLIDAHRALERCCIYGPLMTRGIDAGFSLEERLRTLLGEIENDWDSYLYTWDCDRLETQWVEFTVATHTILARAGERMRLEEKVIYPLCFMSGLINMKDAVS</sequence>
<protein>
    <submittedName>
        <fullName evidence="1">Uncharacterized protein</fullName>
    </submittedName>
</protein>
<comment type="caution">
    <text evidence="1">The sequence shown here is derived from an EMBL/GenBank/DDBJ whole genome shotgun (WGS) entry which is preliminary data.</text>
</comment>
<dbReference type="EMBL" id="QAOG01000007">
    <property type="protein sequence ID" value="PTQ58642.1"/>
    <property type="molecule type" value="Genomic_DNA"/>
</dbReference>
<gene>
    <name evidence="1" type="ORF">C8J26_3509</name>
</gene>
<evidence type="ECO:0000313" key="2">
    <source>
        <dbReference type="Proteomes" id="UP000244189"/>
    </source>
</evidence>
<reference evidence="1 2" key="1">
    <citation type="submission" date="2018-04" db="EMBL/GenBank/DDBJ databases">
        <title>Genomic Encyclopedia of Type Strains, Phase III (KMG-III): the genomes of soil and plant-associated and newly described type strains.</title>
        <authorList>
            <person name="Whitman W."/>
        </authorList>
    </citation>
    <scope>NUCLEOTIDE SEQUENCE [LARGE SCALE GENOMIC DNA]</scope>
    <source>
        <strain evidence="1 2">MA101b</strain>
    </source>
</reference>
<keyword evidence="2" id="KW-1185">Reference proteome</keyword>
<dbReference type="Proteomes" id="UP000244189">
    <property type="component" value="Unassembled WGS sequence"/>
</dbReference>
<evidence type="ECO:0000313" key="1">
    <source>
        <dbReference type="EMBL" id="PTQ58642.1"/>
    </source>
</evidence>
<accession>A0A2T5GH46</accession>
<name>A0A2T5GH46_9SPHN</name>
<dbReference type="AlphaFoldDB" id="A0A2T5GH46"/>